<dbReference type="EMBL" id="JBHSPH010000002">
    <property type="protein sequence ID" value="MFC5861776.1"/>
    <property type="molecule type" value="Genomic_DNA"/>
</dbReference>
<sequence length="68" mass="7581">MLGRHRLNTPLLAMFAGADGHEAITIPTGAVLDLTAKKFNGDRLMEVIWDDRKLLMFTEDLKNTTVPV</sequence>
<name>A0ABW1EBS7_9BACT</name>
<dbReference type="RefSeq" id="WP_263337401.1">
    <property type="nucleotide sequence ID" value="NZ_JAGSYH010000004.1"/>
</dbReference>
<evidence type="ECO:0000313" key="2">
    <source>
        <dbReference type="Proteomes" id="UP001596091"/>
    </source>
</evidence>
<proteinExistence type="predicted"/>
<gene>
    <name evidence="1" type="ORF">ACFPT7_05690</name>
</gene>
<dbReference type="Proteomes" id="UP001596091">
    <property type="component" value="Unassembled WGS sequence"/>
</dbReference>
<keyword evidence="2" id="KW-1185">Reference proteome</keyword>
<accession>A0ABW1EBS7</accession>
<reference evidence="2" key="1">
    <citation type="journal article" date="2019" name="Int. J. Syst. Evol. Microbiol.">
        <title>The Global Catalogue of Microorganisms (GCM) 10K type strain sequencing project: providing services to taxonomists for standard genome sequencing and annotation.</title>
        <authorList>
            <consortium name="The Broad Institute Genomics Platform"/>
            <consortium name="The Broad Institute Genome Sequencing Center for Infectious Disease"/>
            <person name="Wu L."/>
            <person name="Ma J."/>
        </authorList>
    </citation>
    <scope>NUCLEOTIDE SEQUENCE [LARGE SCALE GENOMIC DNA]</scope>
    <source>
        <strain evidence="2">JCM 4087</strain>
    </source>
</reference>
<comment type="caution">
    <text evidence="1">The sequence shown here is derived from an EMBL/GenBank/DDBJ whole genome shotgun (WGS) entry which is preliminary data.</text>
</comment>
<organism evidence="1 2">
    <name type="scientific">Acidicapsa dinghuensis</name>
    <dbReference type="NCBI Taxonomy" id="2218256"/>
    <lineage>
        <taxon>Bacteria</taxon>
        <taxon>Pseudomonadati</taxon>
        <taxon>Acidobacteriota</taxon>
        <taxon>Terriglobia</taxon>
        <taxon>Terriglobales</taxon>
        <taxon>Acidobacteriaceae</taxon>
        <taxon>Acidicapsa</taxon>
    </lineage>
</organism>
<protein>
    <submittedName>
        <fullName evidence="1">Uncharacterized protein</fullName>
    </submittedName>
</protein>
<evidence type="ECO:0000313" key="1">
    <source>
        <dbReference type="EMBL" id="MFC5861776.1"/>
    </source>
</evidence>